<evidence type="ECO:0000256" key="3">
    <source>
        <dbReference type="ARBA" id="ARBA00022840"/>
    </source>
</evidence>
<dbReference type="SUPFAM" id="SSF52540">
    <property type="entry name" value="P-loop containing nucleoside triphosphate hydrolases"/>
    <property type="match status" value="1"/>
</dbReference>
<dbReference type="Gene3D" id="1.10.8.60">
    <property type="match status" value="1"/>
</dbReference>
<feature type="compositionally biased region" description="Polar residues" evidence="6">
    <location>
        <begin position="258"/>
        <end position="269"/>
    </location>
</feature>
<organism evidence="8 9">
    <name type="scientific">Steinernema glaseri</name>
    <dbReference type="NCBI Taxonomy" id="37863"/>
    <lineage>
        <taxon>Eukaryota</taxon>
        <taxon>Metazoa</taxon>
        <taxon>Ecdysozoa</taxon>
        <taxon>Nematoda</taxon>
        <taxon>Chromadorea</taxon>
        <taxon>Rhabditida</taxon>
        <taxon>Tylenchina</taxon>
        <taxon>Panagrolaimomorpha</taxon>
        <taxon>Strongyloidoidea</taxon>
        <taxon>Steinernematidae</taxon>
        <taxon>Steinernema</taxon>
    </lineage>
</organism>
<name>A0A1I7YR61_9BILA</name>
<dbReference type="GO" id="GO:0045815">
    <property type="term" value="P:transcription initiation-coupled chromatin remodeling"/>
    <property type="evidence" value="ECO:0007669"/>
    <property type="project" value="TreeGrafter"/>
</dbReference>
<protein>
    <submittedName>
        <fullName evidence="9">Bromo domain-containing protein</fullName>
    </submittedName>
</protein>
<feature type="domain" description="Bromo" evidence="7">
    <location>
        <begin position="912"/>
        <end position="974"/>
    </location>
</feature>
<dbReference type="GO" id="GO:0006337">
    <property type="term" value="P:nucleosome disassembly"/>
    <property type="evidence" value="ECO:0007669"/>
    <property type="project" value="TreeGrafter"/>
</dbReference>
<reference evidence="9" key="1">
    <citation type="submission" date="2016-11" db="UniProtKB">
        <authorList>
            <consortium name="WormBaseParasite"/>
        </authorList>
    </citation>
    <scope>IDENTIFICATION</scope>
</reference>
<evidence type="ECO:0000256" key="1">
    <source>
        <dbReference type="ARBA" id="ARBA00006914"/>
    </source>
</evidence>
<evidence type="ECO:0000313" key="9">
    <source>
        <dbReference type="WBParaSite" id="L893_g18890.t1"/>
    </source>
</evidence>
<dbReference type="InterPro" id="IPR036427">
    <property type="entry name" value="Bromodomain-like_sf"/>
</dbReference>
<dbReference type="GO" id="GO:0016887">
    <property type="term" value="F:ATP hydrolysis activity"/>
    <property type="evidence" value="ECO:0007669"/>
    <property type="project" value="InterPro"/>
</dbReference>
<feature type="compositionally biased region" description="Basic and acidic residues" evidence="6">
    <location>
        <begin position="1"/>
        <end position="20"/>
    </location>
</feature>
<feature type="region of interest" description="Disordered" evidence="6">
    <location>
        <begin position="1"/>
        <end position="296"/>
    </location>
</feature>
<dbReference type="InterPro" id="IPR003593">
    <property type="entry name" value="AAA+_ATPase"/>
</dbReference>
<dbReference type="Pfam" id="PF17862">
    <property type="entry name" value="AAA_lid_3"/>
    <property type="match status" value="1"/>
</dbReference>
<keyword evidence="3" id="KW-0067">ATP-binding</keyword>
<dbReference type="GO" id="GO:0006334">
    <property type="term" value="P:nucleosome assembly"/>
    <property type="evidence" value="ECO:0007669"/>
    <property type="project" value="TreeGrafter"/>
</dbReference>
<feature type="compositionally biased region" description="Acidic residues" evidence="6">
    <location>
        <begin position="178"/>
        <end position="196"/>
    </location>
</feature>
<keyword evidence="8" id="KW-1185">Reference proteome</keyword>
<dbReference type="InterPro" id="IPR045199">
    <property type="entry name" value="ATAD2-like"/>
</dbReference>
<dbReference type="InterPro" id="IPR001487">
    <property type="entry name" value="Bromodomain"/>
</dbReference>
<evidence type="ECO:0000256" key="5">
    <source>
        <dbReference type="PROSITE-ProRule" id="PRU00035"/>
    </source>
</evidence>
<feature type="region of interest" description="Disordered" evidence="6">
    <location>
        <begin position="1014"/>
        <end position="1070"/>
    </location>
</feature>
<feature type="compositionally biased region" description="Acidic residues" evidence="6">
    <location>
        <begin position="120"/>
        <end position="135"/>
    </location>
</feature>
<dbReference type="GO" id="GO:0005634">
    <property type="term" value="C:nucleus"/>
    <property type="evidence" value="ECO:0007669"/>
    <property type="project" value="TreeGrafter"/>
</dbReference>
<feature type="compositionally biased region" description="Basic and acidic residues" evidence="6">
    <location>
        <begin position="168"/>
        <end position="177"/>
    </location>
</feature>
<feature type="compositionally biased region" description="Polar residues" evidence="6">
    <location>
        <begin position="222"/>
        <end position="232"/>
    </location>
</feature>
<evidence type="ECO:0000256" key="4">
    <source>
        <dbReference type="ARBA" id="ARBA00023117"/>
    </source>
</evidence>
<evidence type="ECO:0000256" key="2">
    <source>
        <dbReference type="ARBA" id="ARBA00022741"/>
    </source>
</evidence>
<dbReference type="GO" id="GO:0005524">
    <property type="term" value="F:ATP binding"/>
    <property type="evidence" value="ECO:0007669"/>
    <property type="project" value="UniProtKB-KW"/>
</dbReference>
<dbReference type="Gene3D" id="1.20.920.10">
    <property type="entry name" value="Bromodomain-like"/>
    <property type="match status" value="1"/>
</dbReference>
<dbReference type="PANTHER" id="PTHR23069">
    <property type="entry name" value="AAA DOMAIN-CONTAINING"/>
    <property type="match status" value="1"/>
</dbReference>
<dbReference type="GO" id="GO:0042393">
    <property type="term" value="F:histone binding"/>
    <property type="evidence" value="ECO:0007669"/>
    <property type="project" value="TreeGrafter"/>
</dbReference>
<dbReference type="InterPro" id="IPR027417">
    <property type="entry name" value="P-loop_NTPase"/>
</dbReference>
<sequence>MPSSRRGDGVRRSERPRHDLYASLNENYLDNACFGATGEKRSRREAPSTRRSSGDGFYMTRSRRVMEDSFIYDDEQSNDEPEDERPSRDRRHSRRSNLVSPRTSERSRLTRSSGGKESVTDDGDENKEPNEEEEEHLSPVKKSRRAPPSPSPELMGKEPNNTHRRRRVDAEDYRDSNSIEDDEEEDAVSTADEPEESNSRGISEEPVDDEDSKDGRRYPIRTTRSATKQQIKNVLRSPRPMRKCREKTAEKRPLAQLRNASSRFKQYQRNVRRRLASSDSDSESDNGRLENSDLFDPAEADMIEALRHERRVAKKSKKQENIFMPMNMTEDDLNGRSKVLTAERLRQAGSTSCTGVDPMVIDRSIGFEHVGGLDTQVQSLKEMVLFPLLYPEVYQQFNVQPPKGVVFYGPPGTGKTLVARALANECSRGDVKVAFFMRKGADCLSKWVGESERQLRHLFSQAYAMRPSIIFFDEIDGLAPVRSSKQDQIHSSIVSTLLALMDGLDSRGEVVVIGATNRLDAIDPALRRPGRFDREMRFSLPDEVARRSILDINVSKWENPPDCEMMNWLAKKTAGFCGADIKSLCSEAVLAAMRSQYPHIYLSNEKLEIDAKAITVSRDSFKNAFTKITPASRRDLTVPSRQITDRQVPILQPVVDKVLEAIPDGFKLSNTLQNRYTDKLERIVRSAEHIPAVPSTKILVGWKDGSERGQTDYVLPIVVNTLDHLTVIPLTPSQLFSQSNPEEALHTAIQSALRTAGSGTACMVLIPALDRLVSSVSCSFESMLQFALRSLDFVSSVLVIASIGCDYQDLKDDLKELFPPSALVTLDDPTCQQREIYFETLISRPAELEPFEFVPENYPKPNVVPRTAAVRKLSGKELENLKKEYENKLLHMRIYFRDCLARLIRDRRFQDFVEPVEEEDAPDYYEIITNPLCLREMMQKIDDNVYKEPEDFIKEIQQIRFNAIEYNPAKTLEGQKIRHSAHALVDMVEGLFEVELKASFVARLKACKQMIEDAEGELEPPTESAKSPDSTVPKTEPESSPRSNGDSADSQSSTSLKRKGSVVENSPKRLCMMSDTDDEITANVQSPKPKLICDHAKLKLIVEKVAIKCKCLSINQLECLADHIENVQDGYRDKWDRTNLPGDIKKAIKSFVISALT</sequence>
<keyword evidence="4 5" id="KW-0103">Bromodomain</keyword>
<dbReference type="SUPFAM" id="SSF47370">
    <property type="entry name" value="Bromodomain"/>
    <property type="match status" value="1"/>
</dbReference>
<feature type="compositionally biased region" description="Basic and acidic residues" evidence="6">
    <location>
        <begin position="38"/>
        <end position="48"/>
    </location>
</feature>
<dbReference type="PROSITE" id="PS50014">
    <property type="entry name" value="BROMODOMAIN_2"/>
    <property type="match status" value="1"/>
</dbReference>
<evidence type="ECO:0000259" key="7">
    <source>
        <dbReference type="PROSITE" id="PS50014"/>
    </source>
</evidence>
<proteinExistence type="inferred from homology"/>
<feature type="compositionally biased region" description="Acidic residues" evidence="6">
    <location>
        <begin position="70"/>
        <end position="83"/>
    </location>
</feature>
<dbReference type="SMART" id="SM00297">
    <property type="entry name" value="BROMO"/>
    <property type="match status" value="1"/>
</dbReference>
<evidence type="ECO:0000256" key="6">
    <source>
        <dbReference type="SAM" id="MobiDB-lite"/>
    </source>
</evidence>
<dbReference type="InterPro" id="IPR003959">
    <property type="entry name" value="ATPase_AAA_core"/>
</dbReference>
<dbReference type="Gene3D" id="3.40.50.300">
    <property type="entry name" value="P-loop containing nucleotide triphosphate hydrolases"/>
    <property type="match status" value="1"/>
</dbReference>
<dbReference type="SMART" id="SM00382">
    <property type="entry name" value="AAA"/>
    <property type="match status" value="1"/>
</dbReference>
<keyword evidence="2" id="KW-0547">Nucleotide-binding</keyword>
<dbReference type="GO" id="GO:0003682">
    <property type="term" value="F:chromatin binding"/>
    <property type="evidence" value="ECO:0007669"/>
    <property type="project" value="TreeGrafter"/>
</dbReference>
<dbReference type="PANTHER" id="PTHR23069:SF0">
    <property type="entry name" value="TAT-BINDING HOMOLOG 7"/>
    <property type="match status" value="1"/>
</dbReference>
<feature type="compositionally biased region" description="Polar residues" evidence="6">
    <location>
        <begin position="1024"/>
        <end position="1055"/>
    </location>
</feature>
<dbReference type="WBParaSite" id="L893_g18890.t1">
    <property type="protein sequence ID" value="L893_g18890.t1"/>
    <property type="gene ID" value="L893_g18890"/>
</dbReference>
<dbReference type="Pfam" id="PF00004">
    <property type="entry name" value="AAA"/>
    <property type="match status" value="1"/>
</dbReference>
<dbReference type="Pfam" id="PF00439">
    <property type="entry name" value="Bromodomain"/>
    <property type="match status" value="1"/>
</dbReference>
<dbReference type="Proteomes" id="UP000095287">
    <property type="component" value="Unplaced"/>
</dbReference>
<dbReference type="FunFam" id="3.40.50.300:FF:000061">
    <property type="entry name" value="ATPase family, AAA domain-containing 2"/>
    <property type="match status" value="1"/>
</dbReference>
<comment type="similarity">
    <text evidence="1">Belongs to the AAA ATPase family.</text>
</comment>
<dbReference type="InterPro" id="IPR003960">
    <property type="entry name" value="ATPase_AAA_CS"/>
</dbReference>
<dbReference type="AlphaFoldDB" id="A0A1I7YR61"/>
<accession>A0A1I7YR61</accession>
<evidence type="ECO:0000313" key="8">
    <source>
        <dbReference type="Proteomes" id="UP000095287"/>
    </source>
</evidence>
<dbReference type="InterPro" id="IPR041569">
    <property type="entry name" value="AAA_lid_3"/>
</dbReference>
<dbReference type="PROSITE" id="PS00674">
    <property type="entry name" value="AAA"/>
    <property type="match status" value="1"/>
</dbReference>